<dbReference type="AlphaFoldDB" id="A0A3S0IN85"/>
<dbReference type="Pfam" id="PF13489">
    <property type="entry name" value="Methyltransf_23"/>
    <property type="match status" value="1"/>
</dbReference>
<reference evidence="1 2" key="1">
    <citation type="submission" date="2018-12" db="EMBL/GenBank/DDBJ databases">
        <authorList>
            <person name="Yu L."/>
        </authorList>
    </citation>
    <scope>NUCLEOTIDE SEQUENCE [LARGE SCALE GENOMIC DNA]</scope>
    <source>
        <strain evidence="1 2">HAW-EB2</strain>
    </source>
</reference>
<evidence type="ECO:0000313" key="2">
    <source>
        <dbReference type="Proteomes" id="UP000267448"/>
    </source>
</evidence>
<dbReference type="RefSeq" id="WP_126520891.1">
    <property type="nucleotide sequence ID" value="NZ_RXNU01000007.1"/>
</dbReference>
<evidence type="ECO:0000313" key="1">
    <source>
        <dbReference type="EMBL" id="RTR38110.1"/>
    </source>
</evidence>
<keyword evidence="2" id="KW-1185">Reference proteome</keyword>
<dbReference type="Proteomes" id="UP000267448">
    <property type="component" value="Unassembled WGS sequence"/>
</dbReference>
<dbReference type="Gene3D" id="3.40.50.150">
    <property type="entry name" value="Vaccinia Virus protein VP39"/>
    <property type="match status" value="1"/>
</dbReference>
<protein>
    <submittedName>
        <fullName evidence="1">Class I SAM-dependent methyltransferase</fullName>
    </submittedName>
</protein>
<sequence length="211" mass="24502">MNSCPLCGRASLFFFYRDKRRSYLRCNHCHIVVVPPEYLLCAEAEKSVYDQHENDPEDEKYRHFLSRTFEPLIAQLPNDAKGLDFGCGPGPTISVMAEEVGLSVSNYDLYYHNTPEVLEHYYDFVTITEVIEHVADAKALLTRLDSLLSSGGVLAVMTSRMVDADAFGQWYYKNDPTHIRFYSIETFEWVAHNFDWHLEIVDRDVVFFHKK</sequence>
<dbReference type="GO" id="GO:0008168">
    <property type="term" value="F:methyltransferase activity"/>
    <property type="evidence" value="ECO:0007669"/>
    <property type="project" value="UniProtKB-KW"/>
</dbReference>
<dbReference type="EMBL" id="RXNU01000007">
    <property type="protein sequence ID" value="RTR38110.1"/>
    <property type="molecule type" value="Genomic_DNA"/>
</dbReference>
<keyword evidence="1" id="KW-0808">Transferase</keyword>
<dbReference type="OrthoDB" id="9791944at2"/>
<accession>A0A3S0IN85</accession>
<proteinExistence type="predicted"/>
<dbReference type="GO" id="GO:0032259">
    <property type="term" value="P:methylation"/>
    <property type="evidence" value="ECO:0007669"/>
    <property type="project" value="UniProtKB-KW"/>
</dbReference>
<gene>
    <name evidence="1" type="ORF">EKG38_14165</name>
</gene>
<keyword evidence="1" id="KW-0489">Methyltransferase</keyword>
<name>A0A3S0IN85_9GAMM</name>
<dbReference type="InterPro" id="IPR029063">
    <property type="entry name" value="SAM-dependent_MTases_sf"/>
</dbReference>
<comment type="caution">
    <text evidence="1">The sequence shown here is derived from an EMBL/GenBank/DDBJ whole genome shotgun (WGS) entry which is preliminary data.</text>
</comment>
<organism evidence="1 2">
    <name type="scientific">Shewanella canadensis</name>
    <dbReference type="NCBI Taxonomy" id="271096"/>
    <lineage>
        <taxon>Bacteria</taxon>
        <taxon>Pseudomonadati</taxon>
        <taxon>Pseudomonadota</taxon>
        <taxon>Gammaproteobacteria</taxon>
        <taxon>Alteromonadales</taxon>
        <taxon>Shewanellaceae</taxon>
        <taxon>Shewanella</taxon>
    </lineage>
</organism>
<dbReference type="SUPFAM" id="SSF53335">
    <property type="entry name" value="S-adenosyl-L-methionine-dependent methyltransferases"/>
    <property type="match status" value="1"/>
</dbReference>